<dbReference type="AlphaFoldDB" id="A0A1T4QMR7"/>
<protein>
    <recommendedName>
        <fullName evidence="3">DUF177 domain-containing protein</fullName>
    </recommendedName>
</protein>
<dbReference type="RefSeq" id="WP_078790704.1">
    <property type="nucleotide sequence ID" value="NZ_FUWR01000014.1"/>
</dbReference>
<gene>
    <name evidence="1" type="ORF">SAMN02745119_02442</name>
</gene>
<sequence>MKVRTEHIKEAVREYSFNEPAESFPVLAEMVAAGECRFTGSVQVALTAGRELDHYRVEGTVTVPVQLDCSRCLCSFDRTVHSEFTIFFREDSAANHEEEDEVELGEHDLISTCFSGDEIDLLPEIAEQVALEIPLKPLCSENCKGLCPVCGIDLNSGSCSCIIEQKQSKFAALKDFKVRP</sequence>
<dbReference type="PANTHER" id="PTHR34374">
    <property type="entry name" value="LARGE RIBOSOMAL RNA SUBUNIT ACCUMULATION PROTEIN YCED HOMOLOG 1, CHLOROPLASTIC"/>
    <property type="match status" value="1"/>
</dbReference>
<dbReference type="PANTHER" id="PTHR34374:SF1">
    <property type="entry name" value="LARGE RIBOSOMAL RNA SUBUNIT ACCUMULATION PROTEIN YCED HOMOLOG 1, CHLOROPLASTIC"/>
    <property type="match status" value="1"/>
</dbReference>
<dbReference type="STRING" id="115783.SAMN02745119_02442"/>
<dbReference type="EMBL" id="FUWR01000014">
    <property type="protein sequence ID" value="SKA04558.1"/>
    <property type="molecule type" value="Genomic_DNA"/>
</dbReference>
<evidence type="ECO:0000313" key="2">
    <source>
        <dbReference type="Proteomes" id="UP000190102"/>
    </source>
</evidence>
<accession>A0A1T4QMR7</accession>
<dbReference type="Pfam" id="PF02620">
    <property type="entry name" value="YceD"/>
    <property type="match status" value="1"/>
</dbReference>
<proteinExistence type="predicted"/>
<dbReference type="InterPro" id="IPR003772">
    <property type="entry name" value="YceD"/>
</dbReference>
<evidence type="ECO:0000313" key="1">
    <source>
        <dbReference type="EMBL" id="SKA04558.1"/>
    </source>
</evidence>
<reference evidence="2" key="1">
    <citation type="submission" date="2017-02" db="EMBL/GenBank/DDBJ databases">
        <authorList>
            <person name="Varghese N."/>
            <person name="Submissions S."/>
        </authorList>
    </citation>
    <scope>NUCLEOTIDE SEQUENCE [LARGE SCALE GENOMIC DNA]</scope>
    <source>
        <strain evidence="2">ATCC BAA-34</strain>
    </source>
</reference>
<dbReference type="OrthoDB" id="9790372at2"/>
<keyword evidence="2" id="KW-1185">Reference proteome</keyword>
<dbReference type="Proteomes" id="UP000190102">
    <property type="component" value="Unassembled WGS sequence"/>
</dbReference>
<organism evidence="1 2">
    <name type="scientific">Trichlorobacter thiogenes</name>
    <dbReference type="NCBI Taxonomy" id="115783"/>
    <lineage>
        <taxon>Bacteria</taxon>
        <taxon>Pseudomonadati</taxon>
        <taxon>Thermodesulfobacteriota</taxon>
        <taxon>Desulfuromonadia</taxon>
        <taxon>Geobacterales</taxon>
        <taxon>Geobacteraceae</taxon>
        <taxon>Trichlorobacter</taxon>
    </lineage>
</organism>
<evidence type="ECO:0008006" key="3">
    <source>
        <dbReference type="Google" id="ProtNLM"/>
    </source>
</evidence>
<name>A0A1T4QMR7_9BACT</name>